<comment type="caution">
    <text evidence="1">The sequence shown here is derived from an EMBL/GenBank/DDBJ whole genome shotgun (WGS) entry which is preliminary data.</text>
</comment>
<protein>
    <recommendedName>
        <fullName evidence="3">Reverse transcriptase zinc-binding domain-containing protein</fullName>
    </recommendedName>
</protein>
<evidence type="ECO:0000313" key="2">
    <source>
        <dbReference type="Proteomes" id="UP001454036"/>
    </source>
</evidence>
<reference evidence="1 2" key="1">
    <citation type="submission" date="2024-01" db="EMBL/GenBank/DDBJ databases">
        <title>The complete chloroplast genome sequence of Lithospermum erythrorhizon: insights into the phylogenetic relationship among Boraginaceae species and the maternal lineages of purple gromwells.</title>
        <authorList>
            <person name="Okada T."/>
            <person name="Watanabe K."/>
        </authorList>
    </citation>
    <scope>NUCLEOTIDE SEQUENCE [LARGE SCALE GENOMIC DNA]</scope>
</reference>
<keyword evidence="2" id="KW-1185">Reference proteome</keyword>
<evidence type="ECO:0008006" key="3">
    <source>
        <dbReference type="Google" id="ProtNLM"/>
    </source>
</evidence>
<accession>A0AAV3QUZ9</accession>
<dbReference type="AlphaFoldDB" id="A0AAV3QUZ9"/>
<proteinExistence type="predicted"/>
<name>A0AAV3QUZ9_LITER</name>
<dbReference type="EMBL" id="BAABME010023013">
    <property type="protein sequence ID" value="GAA0167111.1"/>
    <property type="molecule type" value="Genomic_DNA"/>
</dbReference>
<sequence>MKVEDIQDAFAGKLWWRFRTTETIWSWFFSTKYIKGKNIYTMQDKAYDSRQWKLLLKGKDIAEEFICWSKIDGDISFLFDQWTVWSPLARFALNAPSFAPVMDFLSHQSWSIAKIMEVLSSFIVAHILNIHIASHGQDKALWKLSMHGDFTMKSMWNKIRSHSHVDQCLAYVWHKAIPTFVSTHMWRFIKGLAPII</sequence>
<evidence type="ECO:0000313" key="1">
    <source>
        <dbReference type="EMBL" id="GAA0167111.1"/>
    </source>
</evidence>
<gene>
    <name evidence="1" type="ORF">LIER_40312</name>
</gene>
<dbReference type="Proteomes" id="UP001454036">
    <property type="component" value="Unassembled WGS sequence"/>
</dbReference>
<organism evidence="1 2">
    <name type="scientific">Lithospermum erythrorhizon</name>
    <name type="common">Purple gromwell</name>
    <name type="synonym">Lithospermum officinale var. erythrorhizon</name>
    <dbReference type="NCBI Taxonomy" id="34254"/>
    <lineage>
        <taxon>Eukaryota</taxon>
        <taxon>Viridiplantae</taxon>
        <taxon>Streptophyta</taxon>
        <taxon>Embryophyta</taxon>
        <taxon>Tracheophyta</taxon>
        <taxon>Spermatophyta</taxon>
        <taxon>Magnoliopsida</taxon>
        <taxon>eudicotyledons</taxon>
        <taxon>Gunneridae</taxon>
        <taxon>Pentapetalae</taxon>
        <taxon>asterids</taxon>
        <taxon>lamiids</taxon>
        <taxon>Boraginales</taxon>
        <taxon>Boraginaceae</taxon>
        <taxon>Boraginoideae</taxon>
        <taxon>Lithospermeae</taxon>
        <taxon>Lithospermum</taxon>
    </lineage>
</organism>